<dbReference type="AlphaFoldDB" id="A0A5Q2TGS5"/>
<dbReference type="KEGG" id="grc:GI584_04455"/>
<dbReference type="GO" id="GO:0003677">
    <property type="term" value="F:DNA binding"/>
    <property type="evidence" value="ECO:0007669"/>
    <property type="project" value="InterPro"/>
</dbReference>
<dbReference type="PANTHER" id="PTHR37299">
    <property type="entry name" value="TRANSCRIPTIONAL REGULATOR-RELATED"/>
    <property type="match status" value="1"/>
</dbReference>
<dbReference type="Proteomes" id="UP000339690">
    <property type="component" value="Chromosome"/>
</dbReference>
<dbReference type="Pfam" id="PF04397">
    <property type="entry name" value="LytTR"/>
    <property type="match status" value="1"/>
</dbReference>
<dbReference type="GO" id="GO:0000156">
    <property type="term" value="F:phosphorelay response regulator activity"/>
    <property type="evidence" value="ECO:0007669"/>
    <property type="project" value="InterPro"/>
</dbReference>
<evidence type="ECO:0000313" key="2">
    <source>
        <dbReference type="EMBL" id="QGH33331.1"/>
    </source>
</evidence>
<reference evidence="2 3" key="1">
    <citation type="submission" date="2019-11" db="EMBL/GenBank/DDBJ databases">
        <title>Gracilibacillus salitolerans sp. nov., a moderate halophile isolated from a saline soil in northwest China.</title>
        <authorList>
            <person name="Gan L."/>
        </authorList>
    </citation>
    <scope>NUCLEOTIDE SEQUENCE [LARGE SCALE GENOMIC DNA]</scope>
    <source>
        <strain evidence="2 3">SCU50</strain>
    </source>
</reference>
<feature type="domain" description="HTH LytTR-type" evidence="1">
    <location>
        <begin position="42"/>
        <end position="146"/>
    </location>
</feature>
<dbReference type="Gene3D" id="2.40.50.1020">
    <property type="entry name" value="LytTr DNA-binding domain"/>
    <property type="match status" value="1"/>
</dbReference>
<keyword evidence="3" id="KW-1185">Reference proteome</keyword>
<dbReference type="InterPro" id="IPR046947">
    <property type="entry name" value="LytR-like"/>
</dbReference>
<evidence type="ECO:0000259" key="1">
    <source>
        <dbReference type="PROSITE" id="PS50930"/>
    </source>
</evidence>
<proteinExistence type="predicted"/>
<dbReference type="InterPro" id="IPR007492">
    <property type="entry name" value="LytTR_DNA-bd_dom"/>
</dbReference>
<dbReference type="EMBL" id="CP045915">
    <property type="protein sequence ID" value="QGH33331.1"/>
    <property type="molecule type" value="Genomic_DNA"/>
</dbReference>
<accession>A0A5Q2TGS5</accession>
<dbReference type="PANTHER" id="PTHR37299:SF4">
    <property type="entry name" value="TRANSCRIPTIONAL REGULATOR"/>
    <property type="match status" value="1"/>
</dbReference>
<name>A0A5Q2TGS5_9BACI</name>
<evidence type="ECO:0000313" key="3">
    <source>
        <dbReference type="Proteomes" id="UP000339690"/>
    </source>
</evidence>
<dbReference type="SMART" id="SM00850">
    <property type="entry name" value="LytTR"/>
    <property type="match status" value="1"/>
</dbReference>
<protein>
    <submittedName>
        <fullName evidence="2">LytTR family transcriptional regulator</fullName>
    </submittedName>
</protein>
<dbReference type="PROSITE" id="PS50930">
    <property type="entry name" value="HTH_LYTTR"/>
    <property type="match status" value="1"/>
</dbReference>
<dbReference type="RefSeq" id="WP_153790388.1">
    <property type="nucleotide sequence ID" value="NZ_CP045915.1"/>
</dbReference>
<gene>
    <name evidence="2" type="ORF">GI584_04455</name>
</gene>
<organism evidence="2 3">
    <name type="scientific">Gracilibacillus salitolerans</name>
    <dbReference type="NCBI Taxonomy" id="2663022"/>
    <lineage>
        <taxon>Bacteria</taxon>
        <taxon>Bacillati</taxon>
        <taxon>Bacillota</taxon>
        <taxon>Bacilli</taxon>
        <taxon>Bacillales</taxon>
        <taxon>Bacillaceae</taxon>
        <taxon>Gracilibacillus</taxon>
    </lineage>
</organism>
<sequence length="153" mass="17754">MKIQIDIDPKYEECNVTIHAKEWTKDIEELVQSLQKKQPKRIVSVQEDRSILLNPVEIDFVFARERKVYASVNGKCMELKMKLYEVEDMLSAAGFIRFSKSVVGNVNQIDRFELSFNGNLCVYFKSGSKEYVSRKYVHDLKAQIVEGGESHDR</sequence>